<dbReference type="Proteomes" id="UP000326994">
    <property type="component" value="Unassembled WGS sequence"/>
</dbReference>
<accession>A0A5J4FV52</accession>
<comment type="caution">
    <text evidence="1">The sequence shown here is derived from an EMBL/GenBank/DDBJ whole genome shotgun (WGS) entry which is preliminary data.</text>
</comment>
<keyword evidence="2" id="KW-1185">Reference proteome</keyword>
<protein>
    <submittedName>
        <fullName evidence="1">Uncharacterized protein</fullName>
    </submittedName>
</protein>
<reference evidence="1 2" key="1">
    <citation type="submission" date="2019-08" db="EMBL/GenBank/DDBJ databases">
        <title>Ulvibacter marinistellae sp. nov., isolated from a starfish, Patiria pectinifera.</title>
        <authorList>
            <person name="Kawano K."/>
            <person name="Ushijima N."/>
            <person name="Kihara M."/>
            <person name="Itoh H."/>
        </authorList>
    </citation>
    <scope>NUCLEOTIDE SEQUENCE [LARGE SCALE GENOMIC DNA]</scope>
    <source>
        <strain evidence="1 2">KK4</strain>
    </source>
</reference>
<dbReference type="RefSeq" id="WP_151893013.1">
    <property type="nucleotide sequence ID" value="NZ_BKCF01000001.1"/>
</dbReference>
<evidence type="ECO:0000313" key="1">
    <source>
        <dbReference type="EMBL" id="GEQ85078.1"/>
    </source>
</evidence>
<dbReference type="AlphaFoldDB" id="A0A5J4FV52"/>
<proteinExistence type="predicted"/>
<gene>
    <name evidence="1" type="ORF">ULMS_05860</name>
</gene>
<dbReference type="EMBL" id="BKCF01000001">
    <property type="protein sequence ID" value="GEQ85078.1"/>
    <property type="molecule type" value="Genomic_DNA"/>
</dbReference>
<sequence length="122" mass="13968">MDQNLIFQNILHHITVDFNGIVLSSNDTLFKVNLGSNINDFHPIFISSIPQLLSQEEKIMAYPGLNITQNSTQVFCDITIKKEVNFISIIFFNFTSAYISKQQATQSRNEKEIKRQLGNKKS</sequence>
<evidence type="ECO:0000313" key="2">
    <source>
        <dbReference type="Proteomes" id="UP000326994"/>
    </source>
</evidence>
<name>A0A5J4FV52_9FLAO</name>
<organism evidence="1 2">
    <name type="scientific">Patiriisocius marinistellae</name>
    <dbReference type="NCBI Taxonomy" id="2494560"/>
    <lineage>
        <taxon>Bacteria</taxon>
        <taxon>Pseudomonadati</taxon>
        <taxon>Bacteroidota</taxon>
        <taxon>Flavobacteriia</taxon>
        <taxon>Flavobacteriales</taxon>
        <taxon>Flavobacteriaceae</taxon>
        <taxon>Patiriisocius</taxon>
    </lineage>
</organism>